<keyword evidence="1" id="KW-0812">Transmembrane</keyword>
<keyword evidence="1" id="KW-1133">Transmembrane helix</keyword>
<protein>
    <submittedName>
        <fullName evidence="2">Uncharacterized protein</fullName>
    </submittedName>
</protein>
<feature type="transmembrane region" description="Helical" evidence="1">
    <location>
        <begin position="7"/>
        <end position="26"/>
    </location>
</feature>
<evidence type="ECO:0000256" key="1">
    <source>
        <dbReference type="SAM" id="Phobius"/>
    </source>
</evidence>
<gene>
    <name evidence="2" type="ORF">NQ317_010720</name>
</gene>
<keyword evidence="3" id="KW-1185">Reference proteome</keyword>
<reference evidence="2" key="1">
    <citation type="journal article" date="2023" name="Insect Mol. Biol.">
        <title>Genome sequencing provides insights into the evolution of gene families encoding plant cell wall-degrading enzymes in longhorned beetles.</title>
        <authorList>
            <person name="Shin N.R."/>
            <person name="Okamura Y."/>
            <person name="Kirsch R."/>
            <person name="Pauchet Y."/>
        </authorList>
    </citation>
    <scope>NUCLEOTIDE SEQUENCE</scope>
    <source>
        <strain evidence="2">MMC_N1</strain>
    </source>
</reference>
<evidence type="ECO:0000313" key="2">
    <source>
        <dbReference type="EMBL" id="KAJ8985962.1"/>
    </source>
</evidence>
<evidence type="ECO:0000313" key="3">
    <source>
        <dbReference type="Proteomes" id="UP001162164"/>
    </source>
</evidence>
<dbReference type="EMBL" id="JAPWTJ010000005">
    <property type="protein sequence ID" value="KAJ8985962.1"/>
    <property type="molecule type" value="Genomic_DNA"/>
</dbReference>
<dbReference type="Proteomes" id="UP001162164">
    <property type="component" value="Unassembled WGS sequence"/>
</dbReference>
<sequence length="66" mass="7946">MMRYSLKFLYTLYLDIFHFVIVNVLVMKELCGTKTDKLVYGENSLVHIESFGVPHWIIIYRYIRIT</sequence>
<name>A0ABQ9K7E3_9CUCU</name>
<proteinExistence type="predicted"/>
<accession>A0ABQ9K7E3</accession>
<organism evidence="2 3">
    <name type="scientific">Molorchus minor</name>
    <dbReference type="NCBI Taxonomy" id="1323400"/>
    <lineage>
        <taxon>Eukaryota</taxon>
        <taxon>Metazoa</taxon>
        <taxon>Ecdysozoa</taxon>
        <taxon>Arthropoda</taxon>
        <taxon>Hexapoda</taxon>
        <taxon>Insecta</taxon>
        <taxon>Pterygota</taxon>
        <taxon>Neoptera</taxon>
        <taxon>Endopterygota</taxon>
        <taxon>Coleoptera</taxon>
        <taxon>Polyphaga</taxon>
        <taxon>Cucujiformia</taxon>
        <taxon>Chrysomeloidea</taxon>
        <taxon>Cerambycidae</taxon>
        <taxon>Lamiinae</taxon>
        <taxon>Monochamini</taxon>
        <taxon>Molorchus</taxon>
    </lineage>
</organism>
<keyword evidence="1" id="KW-0472">Membrane</keyword>
<comment type="caution">
    <text evidence="2">The sequence shown here is derived from an EMBL/GenBank/DDBJ whole genome shotgun (WGS) entry which is preliminary data.</text>
</comment>